<keyword evidence="7" id="KW-1185">Reference proteome</keyword>
<feature type="region of interest" description="Disordered" evidence="3">
    <location>
        <begin position="58"/>
        <end position="95"/>
    </location>
</feature>
<keyword evidence="1" id="KW-0547">Nucleotide-binding</keyword>
<dbReference type="PANTHER" id="PTHR24416">
    <property type="entry name" value="TYROSINE-PROTEIN KINASE RECEPTOR"/>
    <property type="match status" value="1"/>
</dbReference>
<organism evidence="6 7">
    <name type="scientific">Channa striata</name>
    <name type="common">Snakehead murrel</name>
    <name type="synonym">Ophicephalus striatus</name>
    <dbReference type="NCBI Taxonomy" id="64152"/>
    <lineage>
        <taxon>Eukaryota</taxon>
        <taxon>Metazoa</taxon>
        <taxon>Chordata</taxon>
        <taxon>Craniata</taxon>
        <taxon>Vertebrata</taxon>
        <taxon>Euteleostomi</taxon>
        <taxon>Actinopterygii</taxon>
        <taxon>Neopterygii</taxon>
        <taxon>Teleostei</taxon>
        <taxon>Neoteleostei</taxon>
        <taxon>Acanthomorphata</taxon>
        <taxon>Anabantaria</taxon>
        <taxon>Anabantiformes</taxon>
        <taxon>Channoidei</taxon>
        <taxon>Channidae</taxon>
        <taxon>Channa</taxon>
    </lineage>
</organism>
<dbReference type="InterPro" id="IPR050122">
    <property type="entry name" value="RTK"/>
</dbReference>
<evidence type="ECO:0000256" key="2">
    <source>
        <dbReference type="ARBA" id="ARBA00022840"/>
    </source>
</evidence>
<reference evidence="6" key="1">
    <citation type="submission" date="2023-07" db="EMBL/GenBank/DDBJ databases">
        <title>Chromosome-level Genome Assembly of Striped Snakehead (Channa striata).</title>
        <authorList>
            <person name="Liu H."/>
        </authorList>
    </citation>
    <scope>NUCLEOTIDE SEQUENCE</scope>
    <source>
        <strain evidence="6">Gz</strain>
        <tissue evidence="6">Muscle</tissue>
    </source>
</reference>
<feature type="transmembrane region" description="Helical" evidence="4">
    <location>
        <begin position="27"/>
        <end position="48"/>
    </location>
</feature>
<evidence type="ECO:0000313" key="6">
    <source>
        <dbReference type="EMBL" id="KAK2830813.1"/>
    </source>
</evidence>
<dbReference type="Proteomes" id="UP001187415">
    <property type="component" value="Unassembled WGS sequence"/>
</dbReference>
<dbReference type="PRINTS" id="PR00109">
    <property type="entry name" value="TYRKINASE"/>
</dbReference>
<dbReference type="GO" id="GO:0004714">
    <property type="term" value="F:transmembrane receptor protein tyrosine kinase activity"/>
    <property type="evidence" value="ECO:0007669"/>
    <property type="project" value="TreeGrafter"/>
</dbReference>
<dbReference type="InterPro" id="IPR001245">
    <property type="entry name" value="Ser-Thr/Tyr_kinase_cat_dom"/>
</dbReference>
<dbReference type="GO" id="GO:0005524">
    <property type="term" value="F:ATP binding"/>
    <property type="evidence" value="ECO:0007669"/>
    <property type="project" value="UniProtKB-KW"/>
</dbReference>
<sequence>MTSNSTADNLCAPTDTLCIIKQRELEIIIVPSLLLLGTLVTLVALCFLRYCPERKHKRSTAPQRYKSSSHKHTQRNSHRNNLTGIDAPPGLNPLEHEELPMSVQTAQQNLRPAPAAGQQTSAERQHGAFSQVIALPLALPRKPDDTVSLYRARMNNTGVILRMLKETASTSEEQHFLGFASFVSELGPHPFLPALLGVVSVQPPLMMVVEELQHRDLLGFLWKCRKETSGVESSCDMTEKRIFTMAGQVASALEYLHSQSCIHGNVGARSILVGEDLTAKLWGLGSAYRRRQAGSPGEVVDTEMRKWQAPEVLARRNVSQSSDVWSFGILLYEMVTLGDPPFAQVITTELLQYLQRGKHLKRPANCSNSLYSIIKSCCHWSPQQRLSVRELTGKLQAGEKSANGRTALRVHEPIDIERYLREAGYEEAYNYAVL</sequence>
<name>A0AA88SEF0_CHASR</name>
<dbReference type="Gene3D" id="3.30.200.20">
    <property type="entry name" value="Phosphorylase Kinase, domain 1"/>
    <property type="match status" value="1"/>
</dbReference>
<accession>A0AA88SEF0</accession>
<dbReference type="GO" id="GO:0007169">
    <property type="term" value="P:cell surface receptor protein tyrosine kinase signaling pathway"/>
    <property type="evidence" value="ECO:0007669"/>
    <property type="project" value="TreeGrafter"/>
</dbReference>
<dbReference type="InterPro" id="IPR011009">
    <property type="entry name" value="Kinase-like_dom_sf"/>
</dbReference>
<evidence type="ECO:0000256" key="1">
    <source>
        <dbReference type="ARBA" id="ARBA00022741"/>
    </source>
</evidence>
<dbReference type="InterPro" id="IPR000719">
    <property type="entry name" value="Prot_kinase_dom"/>
</dbReference>
<dbReference type="GO" id="GO:0005886">
    <property type="term" value="C:plasma membrane"/>
    <property type="evidence" value="ECO:0007669"/>
    <property type="project" value="TreeGrafter"/>
</dbReference>
<evidence type="ECO:0000256" key="4">
    <source>
        <dbReference type="SAM" id="Phobius"/>
    </source>
</evidence>
<dbReference type="PANTHER" id="PTHR24416:SF631">
    <property type="entry name" value="SERINE_THREONINE_TYROSINE KINASE 1"/>
    <property type="match status" value="1"/>
</dbReference>
<dbReference type="Gene3D" id="1.10.510.10">
    <property type="entry name" value="Transferase(Phosphotransferase) domain 1"/>
    <property type="match status" value="1"/>
</dbReference>
<evidence type="ECO:0000259" key="5">
    <source>
        <dbReference type="PROSITE" id="PS50011"/>
    </source>
</evidence>
<dbReference type="GO" id="GO:0043235">
    <property type="term" value="C:receptor complex"/>
    <property type="evidence" value="ECO:0007669"/>
    <property type="project" value="TreeGrafter"/>
</dbReference>
<keyword evidence="4" id="KW-0812">Transmembrane</keyword>
<keyword evidence="2" id="KW-0067">ATP-binding</keyword>
<keyword evidence="4" id="KW-1133">Transmembrane helix</keyword>
<dbReference type="AlphaFoldDB" id="A0AA88SEF0"/>
<evidence type="ECO:0000313" key="7">
    <source>
        <dbReference type="Proteomes" id="UP001187415"/>
    </source>
</evidence>
<dbReference type="EMBL" id="JAUPFM010000014">
    <property type="protein sequence ID" value="KAK2830813.1"/>
    <property type="molecule type" value="Genomic_DNA"/>
</dbReference>
<comment type="caution">
    <text evidence="6">The sequence shown here is derived from an EMBL/GenBank/DDBJ whole genome shotgun (WGS) entry which is preliminary data.</text>
</comment>
<protein>
    <recommendedName>
        <fullName evidence="5">Protein kinase domain-containing protein</fullName>
    </recommendedName>
</protein>
<dbReference type="PROSITE" id="PS50011">
    <property type="entry name" value="PROTEIN_KINASE_DOM"/>
    <property type="match status" value="1"/>
</dbReference>
<dbReference type="Pfam" id="PF07714">
    <property type="entry name" value="PK_Tyr_Ser-Thr"/>
    <property type="match status" value="1"/>
</dbReference>
<keyword evidence="4" id="KW-0472">Membrane</keyword>
<feature type="domain" description="Protein kinase" evidence="5">
    <location>
        <begin position="118"/>
        <end position="414"/>
    </location>
</feature>
<dbReference type="SUPFAM" id="SSF56112">
    <property type="entry name" value="Protein kinase-like (PK-like)"/>
    <property type="match status" value="1"/>
</dbReference>
<gene>
    <name evidence="6" type="ORF">Q5P01_018744</name>
</gene>
<feature type="compositionally biased region" description="Basic residues" evidence="3">
    <location>
        <begin position="67"/>
        <end position="78"/>
    </location>
</feature>
<proteinExistence type="predicted"/>
<evidence type="ECO:0000256" key="3">
    <source>
        <dbReference type="SAM" id="MobiDB-lite"/>
    </source>
</evidence>